<proteinExistence type="predicted"/>
<protein>
    <recommendedName>
        <fullName evidence="4">Far-red elongated hypocotyl 1</fullName>
    </recommendedName>
</protein>
<name>A0ABR2EIF3_9ROSI</name>
<dbReference type="Proteomes" id="UP001472677">
    <property type="component" value="Unassembled WGS sequence"/>
</dbReference>
<dbReference type="InterPro" id="IPR037766">
    <property type="entry name" value="FHY1"/>
</dbReference>
<dbReference type="EMBL" id="JBBPBM010000013">
    <property type="protein sequence ID" value="KAK8561777.1"/>
    <property type="molecule type" value="Genomic_DNA"/>
</dbReference>
<evidence type="ECO:0000313" key="2">
    <source>
        <dbReference type="EMBL" id="KAK8561777.1"/>
    </source>
</evidence>
<feature type="compositionally biased region" description="Polar residues" evidence="1">
    <location>
        <begin position="7"/>
        <end position="21"/>
    </location>
</feature>
<feature type="region of interest" description="Disordered" evidence="1">
    <location>
        <begin position="127"/>
        <end position="168"/>
    </location>
</feature>
<evidence type="ECO:0008006" key="4">
    <source>
        <dbReference type="Google" id="ProtNLM"/>
    </source>
</evidence>
<organism evidence="2 3">
    <name type="scientific">Hibiscus sabdariffa</name>
    <name type="common">roselle</name>
    <dbReference type="NCBI Taxonomy" id="183260"/>
    <lineage>
        <taxon>Eukaryota</taxon>
        <taxon>Viridiplantae</taxon>
        <taxon>Streptophyta</taxon>
        <taxon>Embryophyta</taxon>
        <taxon>Tracheophyta</taxon>
        <taxon>Spermatophyta</taxon>
        <taxon>Magnoliopsida</taxon>
        <taxon>eudicotyledons</taxon>
        <taxon>Gunneridae</taxon>
        <taxon>Pentapetalae</taxon>
        <taxon>rosids</taxon>
        <taxon>malvids</taxon>
        <taxon>Malvales</taxon>
        <taxon>Malvaceae</taxon>
        <taxon>Malvoideae</taxon>
        <taxon>Hibiscus</taxon>
    </lineage>
</organism>
<feature type="region of interest" description="Disordered" evidence="1">
    <location>
        <begin position="1"/>
        <end position="21"/>
    </location>
</feature>
<reference evidence="2 3" key="1">
    <citation type="journal article" date="2024" name="G3 (Bethesda)">
        <title>Genome assembly of Hibiscus sabdariffa L. provides insights into metabolisms of medicinal natural products.</title>
        <authorList>
            <person name="Kim T."/>
        </authorList>
    </citation>
    <scope>NUCLEOTIDE SEQUENCE [LARGE SCALE GENOMIC DNA]</scope>
    <source>
        <strain evidence="2">TK-2024</strain>
        <tissue evidence="2">Old leaves</tissue>
    </source>
</reference>
<dbReference type="PANTHER" id="PTHR37723:SF1">
    <property type="entry name" value="PROTEIN FAR-RED-ELONGATED HYPOCOTYL 1-LIKE"/>
    <property type="match status" value="1"/>
</dbReference>
<evidence type="ECO:0000256" key="1">
    <source>
        <dbReference type="SAM" id="MobiDB-lite"/>
    </source>
</evidence>
<feature type="compositionally biased region" description="Low complexity" evidence="1">
    <location>
        <begin position="127"/>
        <end position="145"/>
    </location>
</feature>
<keyword evidence="3" id="KW-1185">Reference proteome</keyword>
<gene>
    <name evidence="2" type="ORF">V6N12_048837</name>
</gene>
<accession>A0ABR2EIF3</accession>
<sequence>MEMEVDNGTNPSQINSSHNSSLKIVDLNKKRKLEAEQLGLPVSKHQCWKQTIPSKPPLFVRIVEVDRPLNPYSSKGKGVDVYDAFETGSDKDSNSFPGNSDSTMPLHAEAKFGTVYANYLLHDKASPTSSYSGSSSQGSRCSSDGTTMESRGVEKEVLSPLGGGTEPADVELAKNTEESLVEYGSYIDYIYSGYGNYSLEQYQDKEIEEILNPSEADPNVYVLSSGRWSVNQESPRTTRKPTIDQEFEQYFSMLML</sequence>
<evidence type="ECO:0000313" key="3">
    <source>
        <dbReference type="Proteomes" id="UP001472677"/>
    </source>
</evidence>
<comment type="caution">
    <text evidence="2">The sequence shown here is derived from an EMBL/GenBank/DDBJ whole genome shotgun (WGS) entry which is preliminary data.</text>
</comment>
<dbReference type="PANTHER" id="PTHR37723">
    <property type="entry name" value="PROTEIN FAR-RED ELONGATED HYPOCOTYL 1"/>
    <property type="match status" value="1"/>
</dbReference>